<evidence type="ECO:0000313" key="2">
    <source>
        <dbReference type="Proteomes" id="UP000595001"/>
    </source>
</evidence>
<dbReference type="GeneID" id="60587013"/>
<organism evidence="1 2">
    <name type="scientific">Halosimplex litoreum</name>
    <dbReference type="NCBI Taxonomy" id="1198301"/>
    <lineage>
        <taxon>Archaea</taxon>
        <taxon>Methanobacteriati</taxon>
        <taxon>Methanobacteriota</taxon>
        <taxon>Stenosarchaea group</taxon>
        <taxon>Halobacteria</taxon>
        <taxon>Halobacteriales</taxon>
        <taxon>Haloarculaceae</taxon>
        <taxon>Halosimplex</taxon>
    </lineage>
</organism>
<dbReference type="EMBL" id="CP065856">
    <property type="protein sequence ID" value="QPV63227.1"/>
    <property type="molecule type" value="Genomic_DNA"/>
</dbReference>
<sequence>MGYGTPMQLGGIRNQVGYCADGRRVSAWRPGSEITDRGTIPSPGRGLDGVRFRVLNAGRTKRLLGPLVGAYTTTNVWPVGAEGLVATVGQWVFASADGGRSWSVAHELPDPSGPMGVLPTSLCEHEGGLYLAEYPLGDDDARVLHSDDAGHSWSTYHVRADARHFHGLFHDPYGERLWGTTGDTDDESAVGYFVDGEFRSVGTGSQRWRAVGLAFTPDAVLWGMDCPYVDTVELLALPRERIGDEEPEPVTVGTTAESVYYVETLSVGGESVVVAATAAECGYDSTAPTADRDDSGSRTARVLATTSATDYREWHELCTFTRRSALGEALAALPAASAYVFVRADDDLGVLINPYNTSRHHGEILRVPPSDLERLLFDDDPAAVPAVGAAGND</sequence>
<dbReference type="Gene3D" id="2.120.10.10">
    <property type="match status" value="1"/>
</dbReference>
<protein>
    <submittedName>
        <fullName evidence="1">Glycosyl hydrolase</fullName>
    </submittedName>
</protein>
<dbReference type="SUPFAM" id="SSF50939">
    <property type="entry name" value="Sialidases"/>
    <property type="match status" value="1"/>
</dbReference>
<dbReference type="OrthoDB" id="197823at2157"/>
<reference evidence="1 2" key="1">
    <citation type="submission" date="2020-12" db="EMBL/GenBank/DDBJ databases">
        <title>Halosimplex halophilum sp. nov. and Halosimplex salinum sp. nov., two new members of the genus Halosimplex.</title>
        <authorList>
            <person name="Cui H.L."/>
        </authorList>
    </citation>
    <scope>NUCLEOTIDE SEQUENCE [LARGE SCALE GENOMIC DNA]</scope>
    <source>
        <strain evidence="1 2">YGH94</strain>
    </source>
</reference>
<gene>
    <name evidence="1" type="ORF">I7X12_00930</name>
</gene>
<dbReference type="AlphaFoldDB" id="A0A7T3FYZ7"/>
<accession>A0A7T3FYZ7</accession>
<keyword evidence="2" id="KW-1185">Reference proteome</keyword>
<dbReference type="InterPro" id="IPR036278">
    <property type="entry name" value="Sialidase_sf"/>
</dbReference>
<dbReference type="GO" id="GO:0016787">
    <property type="term" value="F:hydrolase activity"/>
    <property type="evidence" value="ECO:0007669"/>
    <property type="project" value="UniProtKB-KW"/>
</dbReference>
<proteinExistence type="predicted"/>
<evidence type="ECO:0000313" key="1">
    <source>
        <dbReference type="EMBL" id="QPV63227.1"/>
    </source>
</evidence>
<keyword evidence="1" id="KW-0378">Hydrolase</keyword>
<dbReference type="Proteomes" id="UP000595001">
    <property type="component" value="Chromosome"/>
</dbReference>
<name>A0A7T3FYZ7_9EURY</name>
<dbReference type="RefSeq" id="WP_198062020.1">
    <property type="nucleotide sequence ID" value="NZ_CP065856.1"/>
</dbReference>
<dbReference type="KEGG" id="hlt:I7X12_00930"/>